<comment type="catalytic activity">
    <reaction evidence="4">
        <text>[protein]-peptidylproline (omega=180) = [protein]-peptidylproline (omega=0)</text>
        <dbReference type="Rhea" id="RHEA:16237"/>
        <dbReference type="Rhea" id="RHEA-COMP:10747"/>
        <dbReference type="Rhea" id="RHEA-COMP:10748"/>
        <dbReference type="ChEBI" id="CHEBI:83833"/>
        <dbReference type="ChEBI" id="CHEBI:83834"/>
        <dbReference type="EC" id="5.2.1.8"/>
    </reaction>
</comment>
<evidence type="ECO:0000256" key="2">
    <source>
        <dbReference type="ARBA" id="ARBA00023110"/>
    </source>
</evidence>
<dbReference type="PROSITE" id="PS50072">
    <property type="entry name" value="CSA_PPIASE_2"/>
    <property type="match status" value="1"/>
</dbReference>
<gene>
    <name evidence="7" type="primary">tig</name>
    <name evidence="7" type="ORF">HEDHIHPB_00025</name>
</gene>
<dbReference type="GO" id="GO:0003755">
    <property type="term" value="F:peptidyl-prolyl cis-trans isomerase activity"/>
    <property type="evidence" value="ECO:0007669"/>
    <property type="project" value="UniProtKB-KW"/>
</dbReference>
<dbReference type="SUPFAM" id="SSF50891">
    <property type="entry name" value="Cyclophilin-like"/>
    <property type="match status" value="1"/>
</dbReference>
<evidence type="ECO:0000313" key="7">
    <source>
        <dbReference type="EMBL" id="QNO47596.1"/>
    </source>
</evidence>
<dbReference type="Gene3D" id="2.40.100.10">
    <property type="entry name" value="Cyclophilin-like"/>
    <property type="match status" value="1"/>
</dbReference>
<dbReference type="SUPFAM" id="SSF54534">
    <property type="entry name" value="FKBP-like"/>
    <property type="match status" value="1"/>
</dbReference>
<evidence type="ECO:0000256" key="4">
    <source>
        <dbReference type="PROSITE-ProRule" id="PRU00277"/>
    </source>
</evidence>
<dbReference type="PANTHER" id="PTHR45625:SF4">
    <property type="entry name" value="PEPTIDYLPROLYL ISOMERASE DOMAIN AND WD REPEAT-CONTAINING PROTEIN 1"/>
    <property type="match status" value="1"/>
</dbReference>
<name>A0A7G9YHW2_9EURY</name>
<evidence type="ECO:0000259" key="5">
    <source>
        <dbReference type="PROSITE" id="PS50059"/>
    </source>
</evidence>
<dbReference type="InterPro" id="IPR044666">
    <property type="entry name" value="Cyclophilin_A-like"/>
</dbReference>
<dbReference type="Pfam" id="PF00254">
    <property type="entry name" value="FKBP_C"/>
    <property type="match status" value="1"/>
</dbReference>
<sequence length="385" mass="41651">MVHHERSLLSERIYTTDTERQLIDMNKLFSISVLLALILAGSGCIDTNGNGSADVVKEGDHVLVDYTGRLENGTVFDTSVEDVAIEAGVHNPNRAYQPIEFTVGAGQMIKGFDNGVVGMAVGEERTLTIPPEDAYKNRREDLVKTVPIEDLSAAGITPAIGERLTTSYGPGIITNVTNTSVVIDFNHKLAGETLIFDVKLVSIGGERTITEEDLESDTDDTMSDTVKTAVKENRTAIIETSMGTMTAELYGDRAPNTTANFIELAESGFYDGLIFHRVKDDFMIQGGDPKGDGTGGSGKTIKLEIHPELTHVDCALAMARSQNPDSASSQFYICDGAQHFLDGNYAVFGKVVDGMDVVRAIAAVETDPRDRPLEDVVIIKISTRK</sequence>
<dbReference type="PANTHER" id="PTHR45625">
    <property type="entry name" value="PEPTIDYL-PROLYL CIS-TRANS ISOMERASE-RELATED"/>
    <property type="match status" value="1"/>
</dbReference>
<dbReference type="PROSITE" id="PS50059">
    <property type="entry name" value="FKBP_PPIASE"/>
    <property type="match status" value="1"/>
</dbReference>
<organism evidence="7">
    <name type="scientific">Candidatus Methanogaster sp. ANME-2c ERB4</name>
    <dbReference type="NCBI Taxonomy" id="2759911"/>
    <lineage>
        <taxon>Archaea</taxon>
        <taxon>Methanobacteriati</taxon>
        <taxon>Methanobacteriota</taxon>
        <taxon>Stenosarchaea group</taxon>
        <taxon>Methanomicrobia</taxon>
        <taxon>Methanosarcinales</taxon>
        <taxon>ANME-2 cluster</taxon>
        <taxon>Candidatus Methanogasteraceae</taxon>
        <taxon>Candidatus Methanogaster</taxon>
    </lineage>
</organism>
<proteinExistence type="predicted"/>
<keyword evidence="3 4" id="KW-0413">Isomerase</keyword>
<dbReference type="CDD" id="cd00317">
    <property type="entry name" value="cyclophilin"/>
    <property type="match status" value="1"/>
</dbReference>
<feature type="domain" description="PPIase cyclophilin-type" evidence="6">
    <location>
        <begin position="239"/>
        <end position="383"/>
    </location>
</feature>
<dbReference type="InterPro" id="IPR001179">
    <property type="entry name" value="PPIase_FKBP_dom"/>
</dbReference>
<dbReference type="EC" id="5.2.1.8" evidence="1 4"/>
<protein>
    <recommendedName>
        <fullName evidence="1 4">peptidylprolyl isomerase</fullName>
        <ecNumber evidence="1 4">5.2.1.8</ecNumber>
    </recommendedName>
</protein>
<reference evidence="7" key="1">
    <citation type="submission" date="2020-06" db="EMBL/GenBank/DDBJ databases">
        <title>Unique genomic features of the anaerobic methanotrophic archaea.</title>
        <authorList>
            <person name="Chadwick G.L."/>
            <person name="Skennerton C.T."/>
            <person name="Laso-Perez R."/>
            <person name="Leu A.O."/>
            <person name="Speth D.R."/>
            <person name="Yu H."/>
            <person name="Morgan-Lang C."/>
            <person name="Hatzenpichler R."/>
            <person name="Goudeau D."/>
            <person name="Malmstrom R."/>
            <person name="Brazelton W.J."/>
            <person name="Woyke T."/>
            <person name="Hallam S.J."/>
            <person name="Tyson G.W."/>
            <person name="Wegener G."/>
            <person name="Boetius A."/>
            <person name="Orphan V."/>
        </authorList>
    </citation>
    <scope>NUCLEOTIDE SEQUENCE</scope>
</reference>
<dbReference type="InterPro" id="IPR002130">
    <property type="entry name" value="Cyclophilin-type_PPIase_dom"/>
</dbReference>
<accession>A0A7G9YHW2</accession>
<keyword evidence="2 4" id="KW-0697">Rotamase</keyword>
<dbReference type="PRINTS" id="PR00153">
    <property type="entry name" value="CSAPPISMRASE"/>
</dbReference>
<dbReference type="Gene3D" id="3.10.50.40">
    <property type="match status" value="1"/>
</dbReference>
<feature type="domain" description="PPIase FKBP-type" evidence="5">
    <location>
        <begin position="59"/>
        <end position="147"/>
    </location>
</feature>
<evidence type="ECO:0000259" key="6">
    <source>
        <dbReference type="PROSITE" id="PS50072"/>
    </source>
</evidence>
<dbReference type="InterPro" id="IPR046357">
    <property type="entry name" value="PPIase_dom_sf"/>
</dbReference>
<dbReference type="Pfam" id="PF00160">
    <property type="entry name" value="Pro_isomerase"/>
    <property type="match status" value="1"/>
</dbReference>
<dbReference type="InterPro" id="IPR029000">
    <property type="entry name" value="Cyclophilin-like_dom_sf"/>
</dbReference>
<evidence type="ECO:0000256" key="1">
    <source>
        <dbReference type="ARBA" id="ARBA00013194"/>
    </source>
</evidence>
<dbReference type="EMBL" id="MT631266">
    <property type="protein sequence ID" value="QNO47596.1"/>
    <property type="molecule type" value="Genomic_DNA"/>
</dbReference>
<dbReference type="AlphaFoldDB" id="A0A7G9YHW2"/>
<evidence type="ECO:0000256" key="3">
    <source>
        <dbReference type="ARBA" id="ARBA00023235"/>
    </source>
</evidence>